<reference evidence="2" key="1">
    <citation type="submission" date="2025-08" db="UniProtKB">
        <authorList>
            <consortium name="Ensembl"/>
        </authorList>
    </citation>
    <scope>IDENTIFICATION</scope>
</reference>
<proteinExistence type="predicted"/>
<feature type="domain" description="ABCF3 PWI-like helical bundle" evidence="1">
    <location>
        <begin position="3"/>
        <end position="75"/>
    </location>
</feature>
<organism evidence="2 3">
    <name type="scientific">Laticauda laticaudata</name>
    <name type="common">Blue-ringed sea krait</name>
    <name type="synonym">Blue-lipped sea krait</name>
    <dbReference type="NCBI Taxonomy" id="8630"/>
    <lineage>
        <taxon>Eukaryota</taxon>
        <taxon>Metazoa</taxon>
        <taxon>Chordata</taxon>
        <taxon>Craniata</taxon>
        <taxon>Vertebrata</taxon>
        <taxon>Euteleostomi</taxon>
        <taxon>Lepidosauria</taxon>
        <taxon>Squamata</taxon>
        <taxon>Bifurcata</taxon>
        <taxon>Unidentata</taxon>
        <taxon>Episquamata</taxon>
        <taxon>Toxicofera</taxon>
        <taxon>Serpentes</taxon>
        <taxon>Colubroidea</taxon>
        <taxon>Elapidae</taxon>
        <taxon>Laticaudinae</taxon>
        <taxon>Laticauda</taxon>
    </lineage>
</organism>
<dbReference type="Pfam" id="PF26051">
    <property type="entry name" value="PWI_ABCF3"/>
    <property type="match status" value="1"/>
</dbReference>
<dbReference type="Ensembl" id="ENSLLTT00000015455.1">
    <property type="protein sequence ID" value="ENSLLTP00000014868.1"/>
    <property type="gene ID" value="ENSLLTG00000011417.1"/>
</dbReference>
<protein>
    <recommendedName>
        <fullName evidence="1">ABCF3 PWI-like helical bundle domain-containing protein</fullName>
    </recommendedName>
</protein>
<dbReference type="AlphaFoldDB" id="A0A8C5S9U3"/>
<dbReference type="Proteomes" id="UP000694406">
    <property type="component" value="Unplaced"/>
</dbReference>
<dbReference type="InterPro" id="IPR058770">
    <property type="entry name" value="PWI_ABCF3"/>
</dbReference>
<name>A0A8C5S9U3_LATLA</name>
<reference evidence="2" key="2">
    <citation type="submission" date="2025-09" db="UniProtKB">
        <authorList>
            <consortium name="Ensembl"/>
        </authorList>
    </citation>
    <scope>IDENTIFICATION</scope>
</reference>
<evidence type="ECO:0000313" key="2">
    <source>
        <dbReference type="Ensembl" id="ENSLLTP00000014868.1"/>
    </source>
</evidence>
<evidence type="ECO:0000313" key="3">
    <source>
        <dbReference type="Proteomes" id="UP000694406"/>
    </source>
</evidence>
<dbReference type="GeneTree" id="ENSGT00940000175550"/>
<sequence>MAASCAEILRREFPELDGEMFEYVTGVLHSGSTDFETVDDLFEAVGELLQDVSRDSKDDVDIRAVCQRMFNTLHLENENSPSSRQVLLDAPIQLSKITDNYGE</sequence>
<keyword evidence="3" id="KW-1185">Reference proteome</keyword>
<evidence type="ECO:0000259" key="1">
    <source>
        <dbReference type="Pfam" id="PF26051"/>
    </source>
</evidence>
<accession>A0A8C5S9U3</accession>